<dbReference type="AlphaFoldDB" id="A0AAQ5XUV1"/>
<dbReference type="GO" id="GO:0005783">
    <property type="term" value="C:endoplasmic reticulum"/>
    <property type="evidence" value="ECO:0007669"/>
    <property type="project" value="TreeGrafter"/>
</dbReference>
<dbReference type="GO" id="GO:0005524">
    <property type="term" value="F:ATP binding"/>
    <property type="evidence" value="ECO:0007669"/>
    <property type="project" value="UniProtKB-KW"/>
</dbReference>
<evidence type="ECO:0000256" key="9">
    <source>
        <dbReference type="ARBA" id="ARBA00024495"/>
    </source>
</evidence>
<keyword evidence="5 14" id="KW-0067">ATP-binding</keyword>
<dbReference type="PANTHER" id="PTHR43272:SF36">
    <property type="entry name" value="LONG-CHAIN-FATTY-ACID--COA LIGASE"/>
    <property type="match status" value="1"/>
</dbReference>
<evidence type="ECO:0000256" key="13">
    <source>
        <dbReference type="ARBA" id="ARBA00049139"/>
    </source>
</evidence>
<evidence type="ECO:0000256" key="12">
    <source>
        <dbReference type="ARBA" id="ARBA00024565"/>
    </source>
</evidence>
<evidence type="ECO:0000256" key="10">
    <source>
        <dbReference type="ARBA" id="ARBA00024532"/>
    </source>
</evidence>
<comment type="catalytic activity">
    <reaction evidence="11">
        <text>(5Z,8Z,11Z,14Z)-eicosatetraenoate + ATP + CoA = (5Z,8Z,11Z,14Z)-eicosatetraenoyl-CoA + AMP + diphosphate</text>
        <dbReference type="Rhea" id="RHEA:19713"/>
        <dbReference type="ChEBI" id="CHEBI:30616"/>
        <dbReference type="ChEBI" id="CHEBI:32395"/>
        <dbReference type="ChEBI" id="CHEBI:33019"/>
        <dbReference type="ChEBI" id="CHEBI:57287"/>
        <dbReference type="ChEBI" id="CHEBI:57368"/>
        <dbReference type="ChEBI" id="CHEBI:456215"/>
        <dbReference type="EC" id="6.2.1.15"/>
    </reaction>
    <physiologicalReaction direction="left-to-right" evidence="11">
        <dbReference type="Rhea" id="RHEA:19714"/>
    </physiologicalReaction>
</comment>
<dbReference type="SUPFAM" id="SSF56801">
    <property type="entry name" value="Acetyl-CoA synthetase-like"/>
    <property type="match status" value="1"/>
</dbReference>
<dbReference type="PROSITE" id="PS00455">
    <property type="entry name" value="AMP_BINDING"/>
    <property type="match status" value="1"/>
</dbReference>
<comment type="catalytic activity">
    <reaction evidence="12">
        <text>(E)-hexadec-2-enoate + ATP + CoA = (2E)-hexadecenoyl-CoA + AMP + diphosphate</text>
        <dbReference type="Rhea" id="RHEA:36139"/>
        <dbReference type="ChEBI" id="CHEBI:30616"/>
        <dbReference type="ChEBI" id="CHEBI:33019"/>
        <dbReference type="ChEBI" id="CHEBI:57287"/>
        <dbReference type="ChEBI" id="CHEBI:61526"/>
        <dbReference type="ChEBI" id="CHEBI:72745"/>
        <dbReference type="ChEBI" id="CHEBI:456215"/>
    </reaction>
    <physiologicalReaction direction="left-to-right" evidence="12">
        <dbReference type="Rhea" id="RHEA:36140"/>
    </physiologicalReaction>
</comment>
<feature type="domain" description="AMP-dependent synthetase/ligase" evidence="15">
    <location>
        <begin position="130"/>
        <end position="516"/>
    </location>
</feature>
<evidence type="ECO:0000256" key="2">
    <source>
        <dbReference type="ARBA" id="ARBA00022598"/>
    </source>
</evidence>
<dbReference type="PANTHER" id="PTHR43272">
    <property type="entry name" value="LONG-CHAIN-FATTY-ACID--COA LIGASE"/>
    <property type="match status" value="1"/>
</dbReference>
<organism evidence="16 17">
    <name type="scientific">Amphiprion ocellaris</name>
    <name type="common">Clown anemonefish</name>
    <dbReference type="NCBI Taxonomy" id="80972"/>
    <lineage>
        <taxon>Eukaryota</taxon>
        <taxon>Metazoa</taxon>
        <taxon>Chordata</taxon>
        <taxon>Craniata</taxon>
        <taxon>Vertebrata</taxon>
        <taxon>Euteleostomi</taxon>
        <taxon>Actinopterygii</taxon>
        <taxon>Neopterygii</taxon>
        <taxon>Teleostei</taxon>
        <taxon>Neoteleostei</taxon>
        <taxon>Acanthomorphata</taxon>
        <taxon>Ovalentaria</taxon>
        <taxon>Pomacentridae</taxon>
        <taxon>Amphiprion</taxon>
    </lineage>
</organism>
<keyword evidence="3 14" id="KW-0547">Nucleotide-binding</keyword>
<evidence type="ECO:0000256" key="5">
    <source>
        <dbReference type="ARBA" id="ARBA00022840"/>
    </source>
</evidence>
<dbReference type="GeneTree" id="ENSGT00940000166050"/>
<keyword evidence="4 14" id="KW-0276">Fatty acid metabolism</keyword>
<comment type="catalytic activity">
    <reaction evidence="7">
        <text>5-hydroxy-(6E,8Z,11Z,14Z)-eicosatetraenoate + ATP + CoA = 5-hydroxy-(6E,8Z,11Z,14Z)-eicosatetraenoyl-CoA + AMP + diphosphate</text>
        <dbReference type="Rhea" id="RHEA:52108"/>
        <dbReference type="ChEBI" id="CHEBI:30616"/>
        <dbReference type="ChEBI" id="CHEBI:33019"/>
        <dbReference type="ChEBI" id="CHEBI:57287"/>
        <dbReference type="ChEBI" id="CHEBI:65341"/>
        <dbReference type="ChEBI" id="CHEBI:136407"/>
        <dbReference type="ChEBI" id="CHEBI:456215"/>
    </reaction>
    <physiologicalReaction direction="left-to-right" evidence="7">
        <dbReference type="Rhea" id="RHEA:52109"/>
    </physiologicalReaction>
</comment>
<evidence type="ECO:0000259" key="15">
    <source>
        <dbReference type="Pfam" id="PF00501"/>
    </source>
</evidence>
<name>A0AAQ5XUV1_AMPOC</name>
<evidence type="ECO:0000256" key="4">
    <source>
        <dbReference type="ARBA" id="ARBA00022832"/>
    </source>
</evidence>
<accession>A0AAQ5XUV1</accession>
<dbReference type="CDD" id="cd05927">
    <property type="entry name" value="LC-FACS_euk"/>
    <property type="match status" value="1"/>
</dbReference>
<comment type="catalytic activity">
    <reaction evidence="10">
        <text>15-hydroxy-(5Z,8Z,11Z,13E)-eicosatetraenoate + ATP + CoA = 15-hydroxy-(5Z,8Z,11Z,13E)-eicosatetraenoyl-CoA + AMP + diphosphate</text>
        <dbReference type="Rhea" id="RHEA:52116"/>
        <dbReference type="ChEBI" id="CHEBI:30616"/>
        <dbReference type="ChEBI" id="CHEBI:33019"/>
        <dbReference type="ChEBI" id="CHEBI:57287"/>
        <dbReference type="ChEBI" id="CHEBI:78832"/>
        <dbReference type="ChEBI" id="CHEBI:136409"/>
        <dbReference type="ChEBI" id="CHEBI:456215"/>
    </reaction>
    <physiologicalReaction direction="left-to-right" evidence="10">
        <dbReference type="Rhea" id="RHEA:52117"/>
    </physiologicalReaction>
</comment>
<evidence type="ECO:0000256" key="1">
    <source>
        <dbReference type="ARBA" id="ARBA00006432"/>
    </source>
</evidence>
<evidence type="ECO:0000256" key="11">
    <source>
        <dbReference type="ARBA" id="ARBA00024548"/>
    </source>
</evidence>
<dbReference type="Ensembl" id="ENSAOCT00000046037.1">
    <property type="protein sequence ID" value="ENSAOCP00000044279.1"/>
    <property type="gene ID" value="ENSAOCG00000015136.2"/>
</dbReference>
<dbReference type="GO" id="GO:0047676">
    <property type="term" value="F:arachidonate-CoA ligase activity"/>
    <property type="evidence" value="ECO:0007669"/>
    <property type="project" value="UniProtKB-EC"/>
</dbReference>
<evidence type="ECO:0000256" key="6">
    <source>
        <dbReference type="ARBA" id="ARBA00023098"/>
    </source>
</evidence>
<comment type="similarity">
    <text evidence="1 14">Belongs to the ATP-dependent AMP-binding enzyme family.</text>
</comment>
<comment type="catalytic activity">
    <reaction evidence="9">
        <text>12-hydroxy-(5Z,8Z,10E,14Z)-eicosatetraenoate + ATP + CoA = 12-hydroxy-(5Z,8Z,10E,14Z)-eicosatetraenoyl-CoA + AMP + diphosphate</text>
        <dbReference type="Rhea" id="RHEA:52112"/>
        <dbReference type="ChEBI" id="CHEBI:30616"/>
        <dbReference type="ChEBI" id="CHEBI:33019"/>
        <dbReference type="ChEBI" id="CHEBI:57287"/>
        <dbReference type="ChEBI" id="CHEBI:90718"/>
        <dbReference type="ChEBI" id="CHEBI:136408"/>
        <dbReference type="ChEBI" id="CHEBI:456215"/>
    </reaction>
    <physiologicalReaction direction="left-to-right" evidence="9">
        <dbReference type="Rhea" id="RHEA:52113"/>
    </physiologicalReaction>
</comment>
<evidence type="ECO:0000256" key="7">
    <source>
        <dbReference type="ARBA" id="ARBA00024469"/>
    </source>
</evidence>
<reference evidence="16" key="3">
    <citation type="submission" date="2025-09" db="UniProtKB">
        <authorList>
            <consortium name="Ensembl"/>
        </authorList>
    </citation>
    <scope>IDENTIFICATION</scope>
</reference>
<comment type="catalytic activity">
    <reaction evidence="13">
        <text>hexadecanoate + ATP + CoA = hexadecanoyl-CoA + AMP + diphosphate</text>
        <dbReference type="Rhea" id="RHEA:30751"/>
        <dbReference type="ChEBI" id="CHEBI:7896"/>
        <dbReference type="ChEBI" id="CHEBI:30616"/>
        <dbReference type="ChEBI" id="CHEBI:33019"/>
        <dbReference type="ChEBI" id="CHEBI:57287"/>
        <dbReference type="ChEBI" id="CHEBI:57379"/>
        <dbReference type="ChEBI" id="CHEBI:456215"/>
    </reaction>
    <physiologicalReaction direction="left-to-right" evidence="13">
        <dbReference type="Rhea" id="RHEA:30752"/>
    </physiologicalReaction>
</comment>
<evidence type="ECO:0000256" key="8">
    <source>
        <dbReference type="ARBA" id="ARBA00024484"/>
    </source>
</evidence>
<protein>
    <recommendedName>
        <fullName evidence="14">Long-chain-fatty-acid--CoA ligase</fullName>
        <ecNumber evidence="14">6.2.1.3</ecNumber>
    </recommendedName>
</protein>
<evidence type="ECO:0000313" key="17">
    <source>
        <dbReference type="Proteomes" id="UP001501940"/>
    </source>
</evidence>
<proteinExistence type="inferred from homology"/>
<reference evidence="16 17" key="1">
    <citation type="submission" date="2022-01" db="EMBL/GenBank/DDBJ databases">
        <title>A chromosome-scale genome assembly of the false clownfish, Amphiprion ocellaris.</title>
        <authorList>
            <person name="Ryu T."/>
        </authorList>
    </citation>
    <scope>NUCLEOTIDE SEQUENCE [LARGE SCALE GENOMIC DNA]</scope>
</reference>
<dbReference type="EC" id="6.2.1.3" evidence="14"/>
<comment type="function">
    <text evidence="14">Catalyzes the conversion of long-chain fatty acids to their active form acyl-CoAs for both synthesis of cellular lipids, and degradation via beta-oxidation.</text>
</comment>
<dbReference type="InterPro" id="IPR042099">
    <property type="entry name" value="ANL_N_sf"/>
</dbReference>
<dbReference type="Gene3D" id="3.40.50.12780">
    <property type="entry name" value="N-terminal domain of ligase-like"/>
    <property type="match status" value="1"/>
</dbReference>
<dbReference type="InterPro" id="IPR020845">
    <property type="entry name" value="AMP-binding_CS"/>
</dbReference>
<evidence type="ECO:0000256" key="3">
    <source>
        <dbReference type="ARBA" id="ARBA00022741"/>
    </source>
</evidence>
<dbReference type="Proteomes" id="UP001501940">
    <property type="component" value="Chromosome 6"/>
</dbReference>
<evidence type="ECO:0000256" key="14">
    <source>
        <dbReference type="RuleBase" id="RU369030"/>
    </source>
</evidence>
<evidence type="ECO:0000313" key="16">
    <source>
        <dbReference type="Ensembl" id="ENSAOCP00000044279.1"/>
    </source>
</evidence>
<dbReference type="InterPro" id="IPR000873">
    <property type="entry name" value="AMP-dep_synth/lig_dom"/>
</dbReference>
<keyword evidence="6 14" id="KW-0443">Lipid metabolism</keyword>
<keyword evidence="2 14" id="KW-0436">Ligase</keyword>
<sequence length="694" mass="77173">LLMMKLTSLAPKQTLEDLSENDFWSLLPSPPLSSFSLSSLSLSPSSLLGLGALASLTAYWLVTRPRPMRPPCDLQAQSVGDPSCRRSALLQDDSLLEFYYDDTRTAYDMFQRGLRIAGNGPCLGFRKPGQPYQWISYTEVAQQAHILGSGLLAKGCQPNSQQFVGIFAQNRPEWIISELACYTYSMAVVPLYDTLGLEAMVHILNLAEISLVICDREEKAASLLENKEKGMIPNISCLVLFDDFSEALVERAEKCEVDVLKLEQLMVSRAEPPQPQDLAVVCFTSGTTGKPKGAMITHGNIGSFVIRQEDVSISYLPLAHMFERMIQVSMFCHGARVGFYQGDISLLMDDIKTLKPTFFPVVPRLLNRIYDKILGSVTSPFRRALLHYAVRRKQAELSSGVVRNNSLWDKLVFNRIQSNLGGNLRFALTASAPISTTVLSFLRATLGCLIFEGYGQTECTAGCTFSMPGDWSTGHVGAPLPCAMVKLVDIPDMNYYAKNGEGEICIRGPSVFRGYLRDPERTAEALDSDGWLHSGDVGQWLPNGTLRIIDRKKHIFKLSQGEYIAPEKIENVYMRCVPVLQVFVHGDSLQSYLIGIVVPDPEVFVDWAKDRGFVGSHEELCQNPDVKNAVLEDMKAVGKEAGLKSFEQVKDLYLHPETFTVANGLLTPTLKSKRTDIRRVFQEQISSMYSKTPI</sequence>
<reference evidence="16" key="2">
    <citation type="submission" date="2025-08" db="UniProtKB">
        <authorList>
            <consortium name="Ensembl"/>
        </authorList>
    </citation>
    <scope>IDENTIFICATION</scope>
</reference>
<dbReference type="InterPro" id="IPR045311">
    <property type="entry name" value="LC-FACS_euk"/>
</dbReference>
<dbReference type="GO" id="GO:0016020">
    <property type="term" value="C:membrane"/>
    <property type="evidence" value="ECO:0007669"/>
    <property type="project" value="TreeGrafter"/>
</dbReference>
<keyword evidence="17" id="KW-1185">Reference proteome</keyword>
<comment type="catalytic activity">
    <reaction evidence="8">
        <text>a long-chain fatty acid + ATP + CoA = a long-chain fatty acyl-CoA + AMP + diphosphate</text>
        <dbReference type="Rhea" id="RHEA:15421"/>
        <dbReference type="ChEBI" id="CHEBI:30616"/>
        <dbReference type="ChEBI" id="CHEBI:33019"/>
        <dbReference type="ChEBI" id="CHEBI:57287"/>
        <dbReference type="ChEBI" id="CHEBI:57560"/>
        <dbReference type="ChEBI" id="CHEBI:83139"/>
        <dbReference type="ChEBI" id="CHEBI:456215"/>
        <dbReference type="EC" id="6.2.1.3"/>
    </reaction>
    <physiologicalReaction direction="left-to-right" evidence="8">
        <dbReference type="Rhea" id="RHEA:15422"/>
    </physiologicalReaction>
</comment>
<dbReference type="Pfam" id="PF00501">
    <property type="entry name" value="AMP-binding"/>
    <property type="match status" value="1"/>
</dbReference>